<comment type="caution">
    <text evidence="2">The sequence shown here is derived from an EMBL/GenBank/DDBJ whole genome shotgun (WGS) entry which is preliminary data.</text>
</comment>
<organism evidence="2 3">
    <name type="scientific">Drosophila gunungcola</name>
    <name type="common">fruit fly</name>
    <dbReference type="NCBI Taxonomy" id="103775"/>
    <lineage>
        <taxon>Eukaryota</taxon>
        <taxon>Metazoa</taxon>
        <taxon>Ecdysozoa</taxon>
        <taxon>Arthropoda</taxon>
        <taxon>Hexapoda</taxon>
        <taxon>Insecta</taxon>
        <taxon>Pterygota</taxon>
        <taxon>Neoptera</taxon>
        <taxon>Endopterygota</taxon>
        <taxon>Diptera</taxon>
        <taxon>Brachycera</taxon>
        <taxon>Muscomorpha</taxon>
        <taxon>Ephydroidea</taxon>
        <taxon>Drosophilidae</taxon>
        <taxon>Drosophila</taxon>
        <taxon>Sophophora</taxon>
    </lineage>
</organism>
<dbReference type="AlphaFoldDB" id="A0A9P9YA60"/>
<evidence type="ECO:0000313" key="3">
    <source>
        <dbReference type="Proteomes" id="UP001059596"/>
    </source>
</evidence>
<reference evidence="2" key="1">
    <citation type="journal article" date="2023" name="Genome Biol. Evol.">
        <title>Long-read-based Genome Assembly of Drosophila gunungcola Reveals Fewer Chemosensory Genes in Flower-breeding Species.</title>
        <authorList>
            <person name="Negi A."/>
            <person name="Liao B.Y."/>
            <person name="Yeh S.D."/>
        </authorList>
    </citation>
    <scope>NUCLEOTIDE SEQUENCE</scope>
    <source>
        <strain evidence="2">Sukarami</strain>
    </source>
</reference>
<gene>
    <name evidence="2" type="ORF">M5D96_014041</name>
</gene>
<keyword evidence="3" id="KW-1185">Reference proteome</keyword>
<feature type="compositionally biased region" description="Low complexity" evidence="1">
    <location>
        <begin position="1"/>
        <end position="10"/>
    </location>
</feature>
<feature type="region of interest" description="Disordered" evidence="1">
    <location>
        <begin position="1"/>
        <end position="108"/>
    </location>
</feature>
<accession>A0A9P9YA60</accession>
<feature type="non-terminal residue" evidence="2">
    <location>
        <position position="1"/>
    </location>
</feature>
<evidence type="ECO:0000256" key="1">
    <source>
        <dbReference type="SAM" id="MobiDB-lite"/>
    </source>
</evidence>
<feature type="region of interest" description="Disordered" evidence="1">
    <location>
        <begin position="242"/>
        <end position="270"/>
    </location>
</feature>
<evidence type="ECO:0000313" key="2">
    <source>
        <dbReference type="EMBL" id="KAI8033207.1"/>
    </source>
</evidence>
<feature type="compositionally biased region" description="Polar residues" evidence="1">
    <location>
        <begin position="83"/>
        <end position="99"/>
    </location>
</feature>
<proteinExistence type="predicted"/>
<dbReference type="Proteomes" id="UP001059596">
    <property type="component" value="Unassembled WGS sequence"/>
</dbReference>
<dbReference type="EMBL" id="JAMKOV010000168">
    <property type="protein sequence ID" value="KAI8033207.1"/>
    <property type="molecule type" value="Genomic_DNA"/>
</dbReference>
<feature type="compositionally biased region" description="Low complexity" evidence="1">
    <location>
        <begin position="30"/>
        <end position="45"/>
    </location>
</feature>
<sequence length="270" mass="30370">MHLQPQQQQPRPLPRPTQAPPSTTTITADSQSGDSRSSNESSSASTGDTAIPAGYLQLHHQKQKQKQKQEQQPLHHQQQNQQSPEQYTHQPSHSHSTTPLPVFGHGRWLPLLQPPNAVPKPPRTHGIHWPPSVYPAQPPNHQPIIFRVQSSLPNGSFTNATTTTTTTTDYVRHVTRVNFYDIDTSQVEFEPKDDEESNEATAGNCDTEAITKEEEWITKRKTELTTTRQIETRVKRQVKLQDGKVIEDSGPIVSTNTTEDTDKQETETTE</sequence>
<protein>
    <submittedName>
        <fullName evidence="2">Uncharacterized protein</fullName>
    </submittedName>
</protein>
<name>A0A9P9YA60_9MUSC</name>
<feature type="compositionally biased region" description="Basic and acidic residues" evidence="1">
    <location>
        <begin position="260"/>
        <end position="270"/>
    </location>
</feature>
<feature type="compositionally biased region" description="Low complexity" evidence="1">
    <location>
        <begin position="70"/>
        <end position="82"/>
    </location>
</feature>